<evidence type="ECO:0000259" key="6">
    <source>
        <dbReference type="Pfam" id="PF00724"/>
    </source>
</evidence>
<protein>
    <submittedName>
        <fullName evidence="7">NADH:flavin oxidoreductase</fullName>
        <ecNumber evidence="7">1.6.99.1</ecNumber>
    </submittedName>
</protein>
<keyword evidence="5 7" id="KW-0560">Oxidoreductase</keyword>
<organism evidence="7 8">
    <name type="scientific">Corynebacterium uterequi</name>
    <dbReference type="NCBI Taxonomy" id="1072256"/>
    <lineage>
        <taxon>Bacteria</taxon>
        <taxon>Bacillati</taxon>
        <taxon>Actinomycetota</taxon>
        <taxon>Actinomycetes</taxon>
        <taxon>Mycobacteriales</taxon>
        <taxon>Corynebacteriaceae</taxon>
        <taxon>Corynebacterium</taxon>
    </lineage>
</organism>
<reference evidence="7 8" key="1">
    <citation type="journal article" date="2015" name="Genome Announc.">
        <title>Virulence Factor Genes Detected in the Complete Genome Sequence of Corynebacterium uterequi DSM 45634, Isolated from the Uterus of a Maiden Mare.</title>
        <authorList>
            <person name="Ruckert C."/>
            <person name="Kriete M."/>
            <person name="Jaenicke S."/>
            <person name="Winkler A."/>
            <person name="Tauch A."/>
        </authorList>
    </citation>
    <scope>NUCLEOTIDE SEQUENCE [LARGE SCALE GENOMIC DNA]</scope>
    <source>
        <strain evidence="7 8">DSM 45634</strain>
    </source>
</reference>
<evidence type="ECO:0000256" key="1">
    <source>
        <dbReference type="ARBA" id="ARBA00001917"/>
    </source>
</evidence>
<evidence type="ECO:0000256" key="4">
    <source>
        <dbReference type="ARBA" id="ARBA00022857"/>
    </source>
</evidence>
<dbReference type="GO" id="GO:0050661">
    <property type="term" value="F:NADP binding"/>
    <property type="evidence" value="ECO:0007669"/>
    <property type="project" value="InterPro"/>
</dbReference>
<feature type="domain" description="NADH:flavin oxidoreductase/NADH oxidase N-terminal" evidence="6">
    <location>
        <begin position="25"/>
        <end position="364"/>
    </location>
</feature>
<dbReference type="CDD" id="cd02932">
    <property type="entry name" value="OYE_YqiM_FMN"/>
    <property type="match status" value="1"/>
</dbReference>
<keyword evidence="8" id="KW-1185">Reference proteome</keyword>
<keyword evidence="3" id="KW-0288">FMN</keyword>
<reference evidence="8" key="2">
    <citation type="submission" date="2015-05" db="EMBL/GenBank/DDBJ databases">
        <title>Complete genome sequence of Corynebacterium uterequi DSM 45634, isolated from the uterus of a maiden mare.</title>
        <authorList>
            <person name="Ruckert C."/>
            <person name="Albersmeier A."/>
            <person name="Winkler A."/>
            <person name="Tauch A."/>
        </authorList>
    </citation>
    <scope>NUCLEOTIDE SEQUENCE [LARGE SCALE GENOMIC DNA]</scope>
    <source>
        <strain evidence="8">DSM 45634</strain>
    </source>
</reference>
<dbReference type="EC" id="1.6.99.1" evidence="7"/>
<dbReference type="InterPro" id="IPR013785">
    <property type="entry name" value="Aldolase_TIM"/>
</dbReference>
<accession>A0A0G3HFV5</accession>
<dbReference type="EMBL" id="CP011546">
    <property type="protein sequence ID" value="AKK12174.1"/>
    <property type="molecule type" value="Genomic_DNA"/>
</dbReference>
<dbReference type="KEGG" id="cut:CUTER_11065"/>
<dbReference type="GO" id="GO:0003959">
    <property type="term" value="F:NADPH dehydrogenase activity"/>
    <property type="evidence" value="ECO:0007669"/>
    <property type="project" value="UniProtKB-EC"/>
</dbReference>
<proteinExistence type="predicted"/>
<dbReference type="PANTHER" id="PTHR43303:SF4">
    <property type="entry name" value="NADPH DEHYDROGENASE C23G7.10C-RELATED"/>
    <property type="match status" value="1"/>
</dbReference>
<dbReference type="PATRIC" id="fig|1072256.5.peg.2177"/>
<dbReference type="PANTHER" id="PTHR43303">
    <property type="entry name" value="NADPH DEHYDROGENASE C23G7.10C-RELATED"/>
    <property type="match status" value="1"/>
</dbReference>
<dbReference type="InterPro" id="IPR001155">
    <property type="entry name" value="OxRdtase_FMN_N"/>
</dbReference>
<dbReference type="Proteomes" id="UP000035548">
    <property type="component" value="Chromosome"/>
</dbReference>
<comment type="cofactor">
    <cofactor evidence="1">
        <name>FMN</name>
        <dbReference type="ChEBI" id="CHEBI:58210"/>
    </cofactor>
</comment>
<dbReference type="AlphaFoldDB" id="A0A0G3HFV5"/>
<dbReference type="InterPro" id="IPR044152">
    <property type="entry name" value="YqjM-like"/>
</dbReference>
<name>A0A0G3HFV5_9CORY</name>
<keyword evidence="2" id="KW-0285">Flavoprotein</keyword>
<gene>
    <name evidence="7" type="primary">namA</name>
    <name evidence="7" type="ORF">CUTER_11065</name>
</gene>
<dbReference type="Gene3D" id="3.20.20.70">
    <property type="entry name" value="Aldolase class I"/>
    <property type="match status" value="1"/>
</dbReference>
<evidence type="ECO:0000313" key="7">
    <source>
        <dbReference type="EMBL" id="AKK12174.1"/>
    </source>
</evidence>
<dbReference type="Pfam" id="PF00724">
    <property type="entry name" value="Oxidored_FMN"/>
    <property type="match status" value="1"/>
</dbReference>
<evidence type="ECO:0000256" key="5">
    <source>
        <dbReference type="ARBA" id="ARBA00023002"/>
    </source>
</evidence>
<evidence type="ECO:0000256" key="2">
    <source>
        <dbReference type="ARBA" id="ARBA00022630"/>
    </source>
</evidence>
<dbReference type="GO" id="GO:0010181">
    <property type="term" value="F:FMN binding"/>
    <property type="evidence" value="ECO:0007669"/>
    <property type="project" value="InterPro"/>
</dbReference>
<evidence type="ECO:0000256" key="3">
    <source>
        <dbReference type="ARBA" id="ARBA00022643"/>
    </source>
</evidence>
<dbReference type="SUPFAM" id="SSF51395">
    <property type="entry name" value="FMN-linked oxidoreductases"/>
    <property type="match status" value="1"/>
</dbReference>
<evidence type="ECO:0000313" key="8">
    <source>
        <dbReference type="Proteomes" id="UP000035548"/>
    </source>
</evidence>
<sequence length="386" mass="41729">MFHVKHWLGPGDVANVGVMSKLHEAYTLRGMTAPNRIWLAPMCQYHCRAADGVAEAWHRVHYGARAIGRFGLITVESTGVVPEGRISPACLGLWNDTQRDALAEIVDFAHSQGSRISIQLNHAGRKASSVPALPGEPRYDSSTVPVDAGGWATVAPSPIAAEGYDEPRELNRDEIRALPDHFAAAARRAVEAGFDAVEIHAAHGYLLHQFLSPLSNTRTDSWGGSFDNRTRLIRLVVTAVRAAVGEDIPVLVRLSATDWVDDRPSWDLDQTIALARLVRDAGADLISVSSGGLVPAEVPAGPNYQVGFADAVRRQAGVPTSAAGFITSPQQAEAILVEGRADAILIGREALRDPHWPLRAAHELGLGRRKIDYPGSYVRGAWFDPH</sequence>
<keyword evidence="4" id="KW-0521">NADP</keyword>
<dbReference type="STRING" id="1072256.CUTER_11065"/>